<dbReference type="Proteomes" id="UP000184295">
    <property type="component" value="Unassembled WGS sequence"/>
</dbReference>
<sequence>MVNLTPDAFNEKLTLVGSCAVGAGAVISGCAQTTLLIDPSRAMVITPPDAIYLASFLATNAYMIPVTPLHGSHCSLRSFYGNCQVS</sequence>
<organism evidence="1 2">
    <name type="scientific">Ferrithrix thermotolerans DSM 19514</name>
    <dbReference type="NCBI Taxonomy" id="1121881"/>
    <lineage>
        <taxon>Bacteria</taxon>
        <taxon>Bacillati</taxon>
        <taxon>Actinomycetota</taxon>
        <taxon>Acidimicrobiia</taxon>
        <taxon>Acidimicrobiales</taxon>
        <taxon>Acidimicrobiaceae</taxon>
        <taxon>Ferrithrix</taxon>
    </lineage>
</organism>
<dbReference type="EMBL" id="FQUL01000058">
    <property type="protein sequence ID" value="SHF02158.1"/>
    <property type="molecule type" value="Genomic_DNA"/>
</dbReference>
<dbReference type="STRING" id="1121881.SAMN02745225_02277"/>
<name>A0A1M4Y8Y7_9ACTN</name>
<protein>
    <submittedName>
        <fullName evidence="1">Uncharacterized protein</fullName>
    </submittedName>
</protein>
<evidence type="ECO:0000313" key="1">
    <source>
        <dbReference type="EMBL" id="SHF02158.1"/>
    </source>
</evidence>
<gene>
    <name evidence="1" type="ORF">SAMN02745225_02277</name>
</gene>
<evidence type="ECO:0000313" key="2">
    <source>
        <dbReference type="Proteomes" id="UP000184295"/>
    </source>
</evidence>
<reference evidence="2" key="1">
    <citation type="submission" date="2016-11" db="EMBL/GenBank/DDBJ databases">
        <authorList>
            <person name="Varghese N."/>
            <person name="Submissions S."/>
        </authorList>
    </citation>
    <scope>NUCLEOTIDE SEQUENCE [LARGE SCALE GENOMIC DNA]</scope>
    <source>
        <strain evidence="2">DSM 19514</strain>
    </source>
</reference>
<dbReference type="AlphaFoldDB" id="A0A1M4Y8Y7"/>
<keyword evidence="2" id="KW-1185">Reference proteome</keyword>
<accession>A0A1M4Y8Y7</accession>
<proteinExistence type="predicted"/>